<comment type="function">
    <text evidence="5">Catalyzes the formation of 2'O-methylated cytidine (Cm32) or 2'O-methylated uridine (Um32) at position 32 in tRNA.</text>
</comment>
<dbReference type="InterPro" id="IPR004384">
    <property type="entry name" value="RNA_MeTrfase_TrmJ/LasT"/>
</dbReference>
<comment type="subcellular location">
    <subcellularLocation>
        <location evidence="5">Cytoplasm</location>
    </subcellularLocation>
</comment>
<protein>
    <recommendedName>
        <fullName evidence="5">tRNA (cytidine/uridine-2'-O-)-methyltransferase TrmJ</fullName>
        <ecNumber evidence="5">2.1.1.200</ecNumber>
    </recommendedName>
    <alternativeName>
        <fullName evidence="5">tRNA (cytidine(32)/uridine(32)-2'-O)-methyltransferase</fullName>
    </alternativeName>
    <alternativeName>
        <fullName evidence="5">tRNA Cm32/Um32 methyltransferase</fullName>
    </alternativeName>
</protein>
<comment type="subunit">
    <text evidence="5">Homodimer.</text>
</comment>
<dbReference type="EMBL" id="PNIK01000101">
    <property type="protein sequence ID" value="PMP65202.1"/>
    <property type="molecule type" value="Genomic_DNA"/>
</dbReference>
<organism evidence="8 9">
    <name type="scientific">Thermodesulfobacterium geofontis</name>
    <dbReference type="NCBI Taxonomy" id="1295609"/>
    <lineage>
        <taxon>Bacteria</taxon>
        <taxon>Pseudomonadati</taxon>
        <taxon>Thermodesulfobacteriota</taxon>
        <taxon>Thermodesulfobacteria</taxon>
        <taxon>Thermodesulfobacteriales</taxon>
        <taxon>Thermodesulfobacteriaceae</taxon>
        <taxon>Thermodesulfobacterium</taxon>
    </lineage>
</organism>
<dbReference type="GO" id="GO:0005829">
    <property type="term" value="C:cytosol"/>
    <property type="evidence" value="ECO:0007669"/>
    <property type="project" value="TreeGrafter"/>
</dbReference>
<evidence type="ECO:0000256" key="1">
    <source>
        <dbReference type="ARBA" id="ARBA00007228"/>
    </source>
</evidence>
<dbReference type="Gene3D" id="1.10.8.590">
    <property type="match status" value="1"/>
</dbReference>
<dbReference type="Pfam" id="PF00588">
    <property type="entry name" value="SpoU_methylase"/>
    <property type="match status" value="1"/>
</dbReference>
<dbReference type="SUPFAM" id="SSF75217">
    <property type="entry name" value="alpha/beta knot"/>
    <property type="match status" value="1"/>
</dbReference>
<keyword evidence="2 5" id="KW-0489">Methyltransferase</keyword>
<dbReference type="EC" id="2.1.1.200" evidence="5"/>
<dbReference type="InterPro" id="IPR029028">
    <property type="entry name" value="Alpha/beta_knot_MTases"/>
</dbReference>
<comment type="catalytic activity">
    <reaction evidence="5">
        <text>cytidine(32) in tRNA + S-adenosyl-L-methionine = 2'-O-methylcytidine(32) in tRNA + S-adenosyl-L-homocysteine + H(+)</text>
        <dbReference type="Rhea" id="RHEA:42932"/>
        <dbReference type="Rhea" id="RHEA-COMP:10288"/>
        <dbReference type="Rhea" id="RHEA-COMP:10289"/>
        <dbReference type="ChEBI" id="CHEBI:15378"/>
        <dbReference type="ChEBI" id="CHEBI:57856"/>
        <dbReference type="ChEBI" id="CHEBI:59789"/>
        <dbReference type="ChEBI" id="CHEBI:74495"/>
        <dbReference type="ChEBI" id="CHEBI:82748"/>
        <dbReference type="EC" id="2.1.1.200"/>
    </reaction>
</comment>
<dbReference type="PIRSF" id="PIRSF004808">
    <property type="entry name" value="LasT"/>
    <property type="match status" value="1"/>
</dbReference>
<evidence type="ECO:0000313" key="8">
    <source>
        <dbReference type="EMBL" id="PMP65202.1"/>
    </source>
</evidence>
<comment type="similarity">
    <text evidence="1">Belongs to the class IV-like SAM-binding methyltransferase superfamily. RNA methyltransferase TrmH family.</text>
</comment>
<comment type="caution">
    <text evidence="8">The sequence shown here is derived from an EMBL/GenBank/DDBJ whole genome shotgun (WGS) entry which is preliminary data.</text>
</comment>
<reference evidence="8 9" key="1">
    <citation type="submission" date="2018-01" db="EMBL/GenBank/DDBJ databases">
        <title>Metagenomic assembled genomes from two thermal pools in the Uzon Caldera, Kamchatka, Russia.</title>
        <authorList>
            <person name="Wilkins L."/>
            <person name="Ettinger C."/>
        </authorList>
    </citation>
    <scope>NUCLEOTIDE SEQUENCE [LARGE SCALE GENOMIC DNA]</scope>
    <source>
        <strain evidence="8">ZAV-08</strain>
    </source>
</reference>
<sequence length="273" mass="30840">MQVRPVAKPVKANLSNIAVVLVNPIYSENIGSTARACANFGVSELILVNPESLEEEKMKAMATKSGIPILEKMKIFKDLQTALKPFNYVIGTTARLGKHRLVYHTPKELAPYICELSINNKIAILFGNERFGLSNENLSYCDDVITIPTTENASLNISQAVVIILYEIFQSASIPRIPKPQLATREELDVMYAIIEKTLESIDYIPHDNKTLWSTNIKRFLSRLELTSREVKIIQGFCRKLLWALGKKLTLSFPKEQPPQNDKSEETYQKEKA</sequence>
<dbReference type="GO" id="GO:0106339">
    <property type="term" value="F:tRNA (cytidine(32)-2'-O)-methyltransferase activity"/>
    <property type="evidence" value="ECO:0007669"/>
    <property type="project" value="RHEA"/>
</dbReference>
<dbReference type="GO" id="GO:0003723">
    <property type="term" value="F:RNA binding"/>
    <property type="evidence" value="ECO:0007669"/>
    <property type="project" value="InterPro"/>
</dbReference>
<keyword evidence="3 8" id="KW-0808">Transferase</keyword>
<dbReference type="PANTHER" id="PTHR42786">
    <property type="entry name" value="TRNA/RRNA METHYLTRANSFERASE"/>
    <property type="match status" value="1"/>
</dbReference>
<dbReference type="InterPro" id="IPR001537">
    <property type="entry name" value="SpoU_MeTrfase"/>
</dbReference>
<dbReference type="GO" id="GO:0160206">
    <property type="term" value="F:tRNA (cytidine(32)/uridine(32)-2'-O)-methyltransferase activity"/>
    <property type="evidence" value="ECO:0007669"/>
    <property type="project" value="UniProtKB-EC"/>
</dbReference>
<dbReference type="Proteomes" id="UP000235460">
    <property type="component" value="Unassembled WGS sequence"/>
</dbReference>
<feature type="region of interest" description="Disordered" evidence="6">
    <location>
        <begin position="254"/>
        <end position="273"/>
    </location>
</feature>
<feature type="compositionally biased region" description="Basic and acidic residues" evidence="6">
    <location>
        <begin position="262"/>
        <end position="273"/>
    </location>
</feature>
<dbReference type="AlphaFoldDB" id="A0A2N7PLS8"/>
<name>A0A2N7PLS8_9BACT</name>
<evidence type="ECO:0000256" key="3">
    <source>
        <dbReference type="ARBA" id="ARBA00022679"/>
    </source>
</evidence>
<comment type="catalytic activity">
    <reaction evidence="5">
        <text>uridine(32) in tRNA + S-adenosyl-L-methionine = 2'-O-methyluridine(32) in tRNA + S-adenosyl-L-homocysteine + H(+)</text>
        <dbReference type="Rhea" id="RHEA:42936"/>
        <dbReference type="Rhea" id="RHEA-COMP:10107"/>
        <dbReference type="Rhea" id="RHEA-COMP:10290"/>
        <dbReference type="ChEBI" id="CHEBI:15378"/>
        <dbReference type="ChEBI" id="CHEBI:57856"/>
        <dbReference type="ChEBI" id="CHEBI:59789"/>
        <dbReference type="ChEBI" id="CHEBI:65315"/>
        <dbReference type="ChEBI" id="CHEBI:74478"/>
        <dbReference type="EC" id="2.1.1.200"/>
    </reaction>
</comment>
<dbReference type="NCBIfam" id="TIGR00050">
    <property type="entry name" value="rRNA_methyl_1"/>
    <property type="match status" value="1"/>
</dbReference>
<evidence type="ECO:0000256" key="4">
    <source>
        <dbReference type="ARBA" id="ARBA00022691"/>
    </source>
</evidence>
<evidence type="ECO:0000256" key="6">
    <source>
        <dbReference type="SAM" id="MobiDB-lite"/>
    </source>
</evidence>
<dbReference type="PANTHER" id="PTHR42786:SF2">
    <property type="entry name" value="TRNA (CYTIDINE_URIDINE-2'-O-)-METHYLTRANSFERASE TRMJ"/>
    <property type="match status" value="1"/>
</dbReference>
<dbReference type="Gene3D" id="3.40.1280.10">
    <property type="match status" value="1"/>
</dbReference>
<evidence type="ECO:0000259" key="7">
    <source>
        <dbReference type="Pfam" id="PF00588"/>
    </source>
</evidence>
<proteinExistence type="inferred from homology"/>
<dbReference type="InterPro" id="IPR029026">
    <property type="entry name" value="tRNA_m1G_MTases_N"/>
</dbReference>
<keyword evidence="4 5" id="KW-0949">S-adenosyl-L-methionine</keyword>
<keyword evidence="5" id="KW-0963">Cytoplasm</keyword>
<evidence type="ECO:0000313" key="9">
    <source>
        <dbReference type="Proteomes" id="UP000235460"/>
    </source>
</evidence>
<dbReference type="GO" id="GO:0002128">
    <property type="term" value="P:tRNA nucleoside ribose methylation"/>
    <property type="evidence" value="ECO:0007669"/>
    <property type="project" value="TreeGrafter"/>
</dbReference>
<evidence type="ECO:0000256" key="5">
    <source>
        <dbReference type="RuleBase" id="RU362024"/>
    </source>
</evidence>
<gene>
    <name evidence="5" type="primary">trmJ</name>
    <name evidence="8" type="ORF">C0190_06975</name>
</gene>
<feature type="domain" description="tRNA/rRNA methyltransferase SpoU type" evidence="7">
    <location>
        <begin position="17"/>
        <end position="166"/>
    </location>
</feature>
<dbReference type="CDD" id="cd18093">
    <property type="entry name" value="SpoU-like_TrmJ"/>
    <property type="match status" value="1"/>
</dbReference>
<keyword evidence="5" id="KW-0819">tRNA processing</keyword>
<accession>A0A2N7PLS8</accession>
<evidence type="ECO:0000256" key="2">
    <source>
        <dbReference type="ARBA" id="ARBA00022603"/>
    </source>
</evidence>